<keyword evidence="8" id="KW-1185">Reference proteome</keyword>
<keyword evidence="2 4" id="KW-0863">Zinc-finger</keyword>
<keyword evidence="3" id="KW-0862">Zinc</keyword>
<evidence type="ECO:0000313" key="8">
    <source>
        <dbReference type="Proteomes" id="UP000789375"/>
    </source>
</evidence>
<evidence type="ECO:0000256" key="5">
    <source>
        <dbReference type="SAM" id="MobiDB-lite"/>
    </source>
</evidence>
<comment type="caution">
    <text evidence="7">The sequence shown here is derived from an EMBL/GenBank/DDBJ whole genome shotgun (WGS) entry which is preliminary data.</text>
</comment>
<dbReference type="AlphaFoldDB" id="A0A9N8V071"/>
<feature type="compositionally biased region" description="Basic and acidic residues" evidence="5">
    <location>
        <begin position="28"/>
        <end position="37"/>
    </location>
</feature>
<feature type="region of interest" description="Disordered" evidence="5">
    <location>
        <begin position="1"/>
        <end position="50"/>
    </location>
</feature>
<proteinExistence type="predicted"/>
<sequence length="151" mass="17744">MQTSTQYKVTSLLSSTMESGETNTLQKHNNEKPERTSETPLPPSSKKTNKGTKFDEVWQYFIQGEEINKGHYRVSCYYCQKNWSREQPGVLKAHLANEYTSCPKEISNYWRDKLSENKINYTQNLQKPLSTQSLQKQHNIWFRYTTSFSSK</sequence>
<feature type="domain" description="BED-type" evidence="6">
    <location>
        <begin position="52"/>
        <end position="109"/>
    </location>
</feature>
<evidence type="ECO:0000256" key="2">
    <source>
        <dbReference type="ARBA" id="ARBA00022771"/>
    </source>
</evidence>
<accession>A0A9N8V071</accession>
<dbReference type="EMBL" id="CAJVPP010000058">
    <property type="protein sequence ID" value="CAG8438352.1"/>
    <property type="molecule type" value="Genomic_DNA"/>
</dbReference>
<name>A0A9N8V071_FUNMO</name>
<evidence type="ECO:0000259" key="6">
    <source>
        <dbReference type="PROSITE" id="PS50808"/>
    </source>
</evidence>
<dbReference type="GO" id="GO:0008270">
    <property type="term" value="F:zinc ion binding"/>
    <property type="evidence" value="ECO:0007669"/>
    <property type="project" value="UniProtKB-KW"/>
</dbReference>
<organism evidence="7 8">
    <name type="scientific">Funneliformis mosseae</name>
    <name type="common">Endomycorrhizal fungus</name>
    <name type="synonym">Glomus mosseae</name>
    <dbReference type="NCBI Taxonomy" id="27381"/>
    <lineage>
        <taxon>Eukaryota</taxon>
        <taxon>Fungi</taxon>
        <taxon>Fungi incertae sedis</taxon>
        <taxon>Mucoromycota</taxon>
        <taxon>Glomeromycotina</taxon>
        <taxon>Glomeromycetes</taxon>
        <taxon>Glomerales</taxon>
        <taxon>Glomeraceae</taxon>
        <taxon>Funneliformis</taxon>
    </lineage>
</organism>
<dbReference type="Proteomes" id="UP000789375">
    <property type="component" value="Unassembled WGS sequence"/>
</dbReference>
<protein>
    <submittedName>
        <fullName evidence="7">16761_t:CDS:1</fullName>
    </submittedName>
</protein>
<evidence type="ECO:0000256" key="4">
    <source>
        <dbReference type="PROSITE-ProRule" id="PRU00027"/>
    </source>
</evidence>
<feature type="compositionally biased region" description="Polar residues" evidence="5">
    <location>
        <begin position="1"/>
        <end position="27"/>
    </location>
</feature>
<reference evidence="7" key="1">
    <citation type="submission" date="2021-06" db="EMBL/GenBank/DDBJ databases">
        <authorList>
            <person name="Kallberg Y."/>
            <person name="Tangrot J."/>
            <person name="Rosling A."/>
        </authorList>
    </citation>
    <scope>NUCLEOTIDE SEQUENCE</scope>
    <source>
        <strain evidence="7">87-6 pot B 2015</strain>
    </source>
</reference>
<evidence type="ECO:0000256" key="3">
    <source>
        <dbReference type="ARBA" id="ARBA00022833"/>
    </source>
</evidence>
<dbReference type="InterPro" id="IPR003656">
    <property type="entry name" value="Znf_BED"/>
</dbReference>
<dbReference type="PROSITE" id="PS50808">
    <property type="entry name" value="ZF_BED"/>
    <property type="match status" value="1"/>
</dbReference>
<evidence type="ECO:0000313" key="7">
    <source>
        <dbReference type="EMBL" id="CAG8438352.1"/>
    </source>
</evidence>
<evidence type="ECO:0000256" key="1">
    <source>
        <dbReference type="ARBA" id="ARBA00022723"/>
    </source>
</evidence>
<gene>
    <name evidence="7" type="ORF">FMOSSE_LOCUS595</name>
</gene>
<keyword evidence="1" id="KW-0479">Metal-binding</keyword>
<dbReference type="GO" id="GO:0003677">
    <property type="term" value="F:DNA binding"/>
    <property type="evidence" value="ECO:0007669"/>
    <property type="project" value="InterPro"/>
</dbReference>